<dbReference type="Gene3D" id="3.40.109.10">
    <property type="entry name" value="NADH Oxidase"/>
    <property type="match status" value="1"/>
</dbReference>
<keyword evidence="5" id="KW-1185">Reference proteome</keyword>
<comment type="caution">
    <text evidence="4">The sequence shown here is derived from an EMBL/GenBank/DDBJ whole genome shotgun (WGS) entry which is preliminary data.</text>
</comment>
<proteinExistence type="inferred from homology"/>
<evidence type="ECO:0000256" key="1">
    <source>
        <dbReference type="ARBA" id="ARBA00007118"/>
    </source>
</evidence>
<accession>A0A926HZT6</accession>
<evidence type="ECO:0000313" key="4">
    <source>
        <dbReference type="EMBL" id="MBC8546272.1"/>
    </source>
</evidence>
<evidence type="ECO:0000259" key="3">
    <source>
        <dbReference type="Pfam" id="PF00881"/>
    </source>
</evidence>
<dbReference type="SUPFAM" id="SSF55469">
    <property type="entry name" value="FMN-dependent nitroreductase-like"/>
    <property type="match status" value="1"/>
</dbReference>
<dbReference type="PANTHER" id="PTHR43673:SF10">
    <property type="entry name" value="NADH DEHYDROGENASE_NAD(P)H NITROREDUCTASE XCC3605-RELATED"/>
    <property type="match status" value="1"/>
</dbReference>
<dbReference type="InterPro" id="IPR029479">
    <property type="entry name" value="Nitroreductase"/>
</dbReference>
<feature type="domain" description="Nitroreductase" evidence="3">
    <location>
        <begin position="7"/>
        <end position="161"/>
    </location>
</feature>
<evidence type="ECO:0000313" key="5">
    <source>
        <dbReference type="Proteomes" id="UP000653127"/>
    </source>
</evidence>
<dbReference type="PANTHER" id="PTHR43673">
    <property type="entry name" value="NAD(P)H NITROREDUCTASE YDGI-RELATED"/>
    <property type="match status" value="1"/>
</dbReference>
<dbReference type="EMBL" id="JACRST010000004">
    <property type="protein sequence ID" value="MBC8546272.1"/>
    <property type="molecule type" value="Genomic_DNA"/>
</dbReference>
<dbReference type="RefSeq" id="WP_249282421.1">
    <property type="nucleotide sequence ID" value="NZ_JACRST010000004.1"/>
</dbReference>
<keyword evidence="2" id="KW-0560">Oxidoreductase</keyword>
<gene>
    <name evidence="4" type="ORF">H8711_04890</name>
</gene>
<dbReference type="AlphaFoldDB" id="A0A926HZT6"/>
<evidence type="ECO:0000256" key="2">
    <source>
        <dbReference type="ARBA" id="ARBA00023002"/>
    </source>
</evidence>
<dbReference type="Proteomes" id="UP000653127">
    <property type="component" value="Unassembled WGS sequence"/>
</dbReference>
<organism evidence="4 5">
    <name type="scientific">Ligaoa zhengdingensis</name>
    <dbReference type="NCBI Taxonomy" id="2763658"/>
    <lineage>
        <taxon>Bacteria</taxon>
        <taxon>Bacillati</taxon>
        <taxon>Bacillota</taxon>
        <taxon>Clostridia</taxon>
        <taxon>Eubacteriales</taxon>
        <taxon>Oscillospiraceae</taxon>
        <taxon>Ligaoa</taxon>
    </lineage>
</organism>
<dbReference type="Pfam" id="PF00881">
    <property type="entry name" value="Nitroreductase"/>
    <property type="match status" value="1"/>
</dbReference>
<dbReference type="InterPro" id="IPR000415">
    <property type="entry name" value="Nitroreductase-like"/>
</dbReference>
<dbReference type="GO" id="GO:0016491">
    <property type="term" value="F:oxidoreductase activity"/>
    <property type="evidence" value="ECO:0007669"/>
    <property type="project" value="UniProtKB-KW"/>
</dbReference>
<sequence length="183" mass="20049">MNFSDLVASRASVRKYTDQPVPDELVMQLLEWAHDAPSGGNLRPWEFILIESAGQKQAVVETTFAGRDESKSNPQKWILTAPLVIAVCADLAKIKGRYGETSIWPHLPYLDCSAAVENILLGAVELGLASCYVSGFHEQELSAVLGLPEDVVPIALLPIGYAAESPARRPRGPVAEQIHRERY</sequence>
<comment type="similarity">
    <text evidence="1">Belongs to the nitroreductase family.</text>
</comment>
<name>A0A926HZT6_9FIRM</name>
<protein>
    <submittedName>
        <fullName evidence="4">Nitroreductase family protein</fullName>
    </submittedName>
</protein>
<reference evidence="4" key="1">
    <citation type="submission" date="2020-08" db="EMBL/GenBank/DDBJ databases">
        <title>Genome public.</title>
        <authorList>
            <person name="Liu C."/>
            <person name="Sun Q."/>
        </authorList>
    </citation>
    <scope>NUCLEOTIDE SEQUENCE</scope>
    <source>
        <strain evidence="4">NSJ-31</strain>
    </source>
</reference>